<dbReference type="EMBL" id="KV427616">
    <property type="protein sequence ID" value="KZT08229.1"/>
    <property type="molecule type" value="Genomic_DNA"/>
</dbReference>
<feature type="region of interest" description="Disordered" evidence="1">
    <location>
        <begin position="142"/>
        <end position="174"/>
    </location>
</feature>
<dbReference type="RefSeq" id="XP_040765969.1">
    <property type="nucleotide sequence ID" value="XM_040914838.1"/>
</dbReference>
<proteinExistence type="predicted"/>
<sequence>MRRRLVADFFISRSSRSHSYRARELQVCSTYLVVYLVLTNIHVRTHIAPVNSSARPLIARRLVPFVRKRPRLLLLSPAKWKAITGPELELELEDEAKRENGYELSWLQSLQSQDNAQTTAIPRKTHALSHTIPLHINHHLSSHRLSSISPSPPPDLPRTRSPVPSRPTQSRNNTTIVTIDATSCIPFHSTLASPCIYNNHEDTAQSC</sequence>
<keyword evidence="3" id="KW-1185">Reference proteome</keyword>
<dbReference type="InParanoid" id="A0A165F2D7"/>
<dbReference type="Proteomes" id="UP000076871">
    <property type="component" value="Unassembled WGS sequence"/>
</dbReference>
<evidence type="ECO:0000313" key="3">
    <source>
        <dbReference type="Proteomes" id="UP000076871"/>
    </source>
</evidence>
<evidence type="ECO:0000256" key="1">
    <source>
        <dbReference type="SAM" id="MobiDB-lite"/>
    </source>
</evidence>
<gene>
    <name evidence="2" type="ORF">LAESUDRAFT_81719</name>
</gene>
<dbReference type="AlphaFoldDB" id="A0A165F2D7"/>
<protein>
    <submittedName>
        <fullName evidence="2">Uncharacterized protein</fullName>
    </submittedName>
</protein>
<dbReference type="GeneID" id="63831865"/>
<organism evidence="2 3">
    <name type="scientific">Laetiporus sulphureus 93-53</name>
    <dbReference type="NCBI Taxonomy" id="1314785"/>
    <lineage>
        <taxon>Eukaryota</taxon>
        <taxon>Fungi</taxon>
        <taxon>Dikarya</taxon>
        <taxon>Basidiomycota</taxon>
        <taxon>Agaricomycotina</taxon>
        <taxon>Agaricomycetes</taxon>
        <taxon>Polyporales</taxon>
        <taxon>Laetiporus</taxon>
    </lineage>
</organism>
<feature type="compositionally biased region" description="Low complexity" evidence="1">
    <location>
        <begin position="159"/>
        <end position="171"/>
    </location>
</feature>
<name>A0A165F2D7_9APHY</name>
<reference evidence="2 3" key="1">
    <citation type="journal article" date="2016" name="Mol. Biol. Evol.">
        <title>Comparative Genomics of Early-Diverging Mushroom-Forming Fungi Provides Insights into the Origins of Lignocellulose Decay Capabilities.</title>
        <authorList>
            <person name="Nagy L.G."/>
            <person name="Riley R."/>
            <person name="Tritt A."/>
            <person name="Adam C."/>
            <person name="Daum C."/>
            <person name="Floudas D."/>
            <person name="Sun H."/>
            <person name="Yadav J.S."/>
            <person name="Pangilinan J."/>
            <person name="Larsson K.H."/>
            <person name="Matsuura K."/>
            <person name="Barry K."/>
            <person name="Labutti K."/>
            <person name="Kuo R."/>
            <person name="Ohm R.A."/>
            <person name="Bhattacharya S.S."/>
            <person name="Shirouzu T."/>
            <person name="Yoshinaga Y."/>
            <person name="Martin F.M."/>
            <person name="Grigoriev I.V."/>
            <person name="Hibbett D.S."/>
        </authorList>
    </citation>
    <scope>NUCLEOTIDE SEQUENCE [LARGE SCALE GENOMIC DNA]</scope>
    <source>
        <strain evidence="2 3">93-53</strain>
    </source>
</reference>
<evidence type="ECO:0000313" key="2">
    <source>
        <dbReference type="EMBL" id="KZT08229.1"/>
    </source>
</evidence>
<accession>A0A165F2D7</accession>